<accession>A0A1F7VD72</accession>
<evidence type="ECO:0000313" key="7">
    <source>
        <dbReference type="EMBL" id="OGL88395.1"/>
    </source>
</evidence>
<dbReference type="GO" id="GO:0005886">
    <property type="term" value="C:plasma membrane"/>
    <property type="evidence" value="ECO:0007669"/>
    <property type="project" value="TreeGrafter"/>
</dbReference>
<feature type="domain" description="Rod shape-determining protein MreC beta-barrel core" evidence="6">
    <location>
        <begin position="71"/>
        <end position="218"/>
    </location>
</feature>
<dbReference type="PANTHER" id="PTHR34138:SF1">
    <property type="entry name" value="CELL SHAPE-DETERMINING PROTEIN MREC"/>
    <property type="match status" value="1"/>
</dbReference>
<dbReference type="InterPro" id="IPR042175">
    <property type="entry name" value="Cell/Rod_MreC_2"/>
</dbReference>
<name>A0A1F7VD72_9BACT</name>
<sequence length="221" mass="24194">MTSIGSPIRTINNYVIKKDELLRRILELEETLKHREAALVEQTILTEENNALREQLKFTKRTARIPLQSYVVGKTIDNTGNTLIIDKGARDGVQEKSAVIVGDGILVGKIIKVNPKTAIIRLINDPHSKIAATVLNEDKSIGLVEGGFGISVKLTTVLQTEVLKEGDLIITSGLEETVPRGLLIGSITKVEKEDYRPFQEGIIQPAATLARLTLVGILPVE</sequence>
<reference evidence="7 8" key="1">
    <citation type="journal article" date="2016" name="Nat. Commun.">
        <title>Thousands of microbial genomes shed light on interconnected biogeochemical processes in an aquifer system.</title>
        <authorList>
            <person name="Anantharaman K."/>
            <person name="Brown C.T."/>
            <person name="Hug L.A."/>
            <person name="Sharon I."/>
            <person name="Castelle C.J."/>
            <person name="Probst A.J."/>
            <person name="Thomas B.C."/>
            <person name="Singh A."/>
            <person name="Wilkins M.J."/>
            <person name="Karaoz U."/>
            <person name="Brodie E.L."/>
            <person name="Williams K.H."/>
            <person name="Hubbard S.S."/>
            <person name="Banfield J.F."/>
        </authorList>
    </citation>
    <scope>NUCLEOTIDE SEQUENCE [LARGE SCALE GENOMIC DNA]</scope>
</reference>
<proteinExistence type="inferred from homology"/>
<dbReference type="Pfam" id="PF04085">
    <property type="entry name" value="MreC"/>
    <property type="match status" value="1"/>
</dbReference>
<evidence type="ECO:0000256" key="2">
    <source>
        <dbReference type="ARBA" id="ARBA00013855"/>
    </source>
</evidence>
<evidence type="ECO:0000256" key="5">
    <source>
        <dbReference type="SAM" id="Coils"/>
    </source>
</evidence>
<dbReference type="GO" id="GO:0008360">
    <property type="term" value="P:regulation of cell shape"/>
    <property type="evidence" value="ECO:0007669"/>
    <property type="project" value="UniProtKB-KW"/>
</dbReference>
<dbReference type="STRING" id="1802410.A3H75_01800"/>
<evidence type="ECO:0000256" key="1">
    <source>
        <dbReference type="ARBA" id="ARBA00009369"/>
    </source>
</evidence>
<comment type="similarity">
    <text evidence="1">Belongs to the MreC family.</text>
</comment>
<dbReference type="Gene3D" id="2.40.10.340">
    <property type="entry name" value="Rod shape-determining protein MreC, domain 1"/>
    <property type="match status" value="1"/>
</dbReference>
<comment type="caution">
    <text evidence="7">The sequence shown here is derived from an EMBL/GenBank/DDBJ whole genome shotgun (WGS) entry which is preliminary data.</text>
</comment>
<dbReference type="InterPro" id="IPR042177">
    <property type="entry name" value="Cell/Rod_1"/>
</dbReference>
<dbReference type="InterPro" id="IPR007221">
    <property type="entry name" value="MreC"/>
</dbReference>
<feature type="coiled-coil region" evidence="5">
    <location>
        <begin position="11"/>
        <end position="38"/>
    </location>
</feature>
<dbReference type="Gene3D" id="2.40.10.350">
    <property type="entry name" value="Rod shape-determining protein MreC, domain 2"/>
    <property type="match status" value="1"/>
</dbReference>
<evidence type="ECO:0000313" key="8">
    <source>
        <dbReference type="Proteomes" id="UP000176678"/>
    </source>
</evidence>
<dbReference type="PANTHER" id="PTHR34138">
    <property type="entry name" value="CELL SHAPE-DETERMINING PROTEIN MREC"/>
    <property type="match status" value="1"/>
</dbReference>
<organism evidence="7 8">
    <name type="scientific">Candidatus Uhrbacteria bacterium RIFCSPLOWO2_02_FULL_51_9</name>
    <dbReference type="NCBI Taxonomy" id="1802410"/>
    <lineage>
        <taxon>Bacteria</taxon>
        <taxon>Candidatus Uhriibacteriota</taxon>
    </lineage>
</organism>
<evidence type="ECO:0000256" key="4">
    <source>
        <dbReference type="ARBA" id="ARBA00032089"/>
    </source>
</evidence>
<keyword evidence="3" id="KW-0133">Cell shape</keyword>
<protein>
    <recommendedName>
        <fullName evidence="2">Cell shape-determining protein MreC</fullName>
    </recommendedName>
    <alternativeName>
        <fullName evidence="4">Cell shape protein MreC</fullName>
    </alternativeName>
</protein>
<dbReference type="Proteomes" id="UP000176678">
    <property type="component" value="Unassembled WGS sequence"/>
</dbReference>
<evidence type="ECO:0000256" key="3">
    <source>
        <dbReference type="ARBA" id="ARBA00022960"/>
    </source>
</evidence>
<keyword evidence="5" id="KW-0175">Coiled coil</keyword>
<dbReference type="NCBIfam" id="TIGR00219">
    <property type="entry name" value="mreC"/>
    <property type="match status" value="1"/>
</dbReference>
<dbReference type="InterPro" id="IPR055342">
    <property type="entry name" value="MreC_beta-barrel_core"/>
</dbReference>
<evidence type="ECO:0000259" key="6">
    <source>
        <dbReference type="Pfam" id="PF04085"/>
    </source>
</evidence>
<gene>
    <name evidence="7" type="ORF">A3H75_01800</name>
</gene>
<dbReference type="EMBL" id="MGES01000049">
    <property type="protein sequence ID" value="OGL88395.1"/>
    <property type="molecule type" value="Genomic_DNA"/>
</dbReference>
<dbReference type="AlphaFoldDB" id="A0A1F7VD72"/>